<dbReference type="Gene3D" id="2.30.24.10">
    <property type="entry name" value="CAT RNA-binding domain"/>
    <property type="match status" value="1"/>
</dbReference>
<dbReference type="EMBL" id="MZGW01000002">
    <property type="protein sequence ID" value="OPJ56280.1"/>
    <property type="molecule type" value="Genomic_DNA"/>
</dbReference>
<dbReference type="SUPFAM" id="SSF63520">
    <property type="entry name" value="PTS-regulatory domain, PRD"/>
    <property type="match status" value="2"/>
</dbReference>
<evidence type="ECO:0000256" key="1">
    <source>
        <dbReference type="ARBA" id="ARBA00022737"/>
    </source>
</evidence>
<dbReference type="InterPro" id="IPR050661">
    <property type="entry name" value="BglG_antiterminators"/>
</dbReference>
<evidence type="ECO:0000313" key="3">
    <source>
        <dbReference type="EMBL" id="OPJ56280.1"/>
    </source>
</evidence>
<dbReference type="PANTHER" id="PTHR30185:SF15">
    <property type="entry name" value="CRYPTIC BETA-GLUCOSIDE BGL OPERON ANTITERMINATOR"/>
    <property type="match status" value="1"/>
</dbReference>
<feature type="domain" description="PRD" evidence="2">
    <location>
        <begin position="169"/>
        <end position="275"/>
    </location>
</feature>
<sequence>MKIKKILNNNVVVVNDGQEKILMGLGIGFQKKVNDVIDESKIEKVFVMKDDLDNRKFQEVMTNTPLEYINIAEKIISYAEENLNCKLNDHVHIALTDHLAYAIERLKEGIDIKNKLLNEIKILYKEEYNVGIWAKELIKDEINLEISEDEVGYIALHIYTARLSHKDMKYTIDMTSVIQDIVDIIQSDLDVYIDQESISYQRLITHLKFAMQRLSDNEQLHDMDENMLKVIKESYKEAFKCAEKIVRYLELEFEYTIPEGETGYIALHIQRIKNK</sequence>
<dbReference type="NCBIfam" id="NF046042">
    <property type="entry name" value="LicT"/>
    <property type="match status" value="1"/>
</dbReference>
<dbReference type="Pfam" id="PF00874">
    <property type="entry name" value="PRD"/>
    <property type="match status" value="2"/>
</dbReference>
<dbReference type="InterPro" id="IPR036634">
    <property type="entry name" value="PRD_sf"/>
</dbReference>
<feature type="domain" description="PRD" evidence="2">
    <location>
        <begin position="63"/>
        <end position="168"/>
    </location>
</feature>
<protein>
    <submittedName>
        <fullName evidence="3">Levansucrase and sucrase synthesis operon antiterminator</fullName>
    </submittedName>
</protein>
<dbReference type="Proteomes" id="UP000190140">
    <property type="component" value="Unassembled WGS sequence"/>
</dbReference>
<evidence type="ECO:0000313" key="4">
    <source>
        <dbReference type="Proteomes" id="UP000190140"/>
    </source>
</evidence>
<dbReference type="AlphaFoldDB" id="A0A1V4I8T7"/>
<dbReference type="GO" id="GO:0003723">
    <property type="term" value="F:RNA binding"/>
    <property type="evidence" value="ECO:0007669"/>
    <property type="project" value="InterPro"/>
</dbReference>
<dbReference type="PROSITE" id="PS51372">
    <property type="entry name" value="PRD_2"/>
    <property type="match status" value="2"/>
</dbReference>
<dbReference type="SUPFAM" id="SSF50151">
    <property type="entry name" value="SacY-like RNA-binding domain"/>
    <property type="match status" value="1"/>
</dbReference>
<comment type="caution">
    <text evidence="3">The sequence shown here is derived from an EMBL/GenBank/DDBJ whole genome shotgun (WGS) entry which is preliminary data.</text>
</comment>
<keyword evidence="4" id="KW-1185">Reference proteome</keyword>
<reference evidence="3 4" key="1">
    <citation type="submission" date="2017-03" db="EMBL/GenBank/DDBJ databases">
        <title>Genome sequence of Clostridium thermoalcaliphilum DSM 7309.</title>
        <authorList>
            <person name="Poehlein A."/>
            <person name="Daniel R."/>
        </authorList>
    </citation>
    <scope>NUCLEOTIDE SEQUENCE [LARGE SCALE GENOMIC DNA]</scope>
    <source>
        <strain evidence="3 4">DSM 7309</strain>
    </source>
</reference>
<dbReference type="STRING" id="29349.CLOTH_06840"/>
<dbReference type="Pfam" id="PF03123">
    <property type="entry name" value="CAT_RBD"/>
    <property type="match status" value="1"/>
</dbReference>
<dbReference type="InterPro" id="IPR011608">
    <property type="entry name" value="PRD"/>
</dbReference>
<gene>
    <name evidence="3" type="primary">sacY</name>
    <name evidence="3" type="ORF">CLOTH_06840</name>
</gene>
<dbReference type="PANTHER" id="PTHR30185">
    <property type="entry name" value="CRYPTIC BETA-GLUCOSIDE BGL OPERON ANTITERMINATOR"/>
    <property type="match status" value="1"/>
</dbReference>
<accession>A0A1V4I8T7</accession>
<dbReference type="Gene3D" id="1.10.1790.10">
    <property type="entry name" value="PRD domain"/>
    <property type="match status" value="2"/>
</dbReference>
<dbReference type="InterPro" id="IPR036650">
    <property type="entry name" value="CAT_RNA-bd_dom_sf"/>
</dbReference>
<dbReference type="SMART" id="SM01061">
    <property type="entry name" value="CAT_RBD"/>
    <property type="match status" value="1"/>
</dbReference>
<proteinExistence type="predicted"/>
<evidence type="ECO:0000259" key="2">
    <source>
        <dbReference type="PROSITE" id="PS51372"/>
    </source>
</evidence>
<organism evidence="3 4">
    <name type="scientific">Alkalithermobacter paradoxus</name>
    <dbReference type="NCBI Taxonomy" id="29349"/>
    <lineage>
        <taxon>Bacteria</taxon>
        <taxon>Bacillati</taxon>
        <taxon>Bacillota</taxon>
        <taxon>Clostridia</taxon>
        <taxon>Peptostreptococcales</taxon>
        <taxon>Tepidibacteraceae</taxon>
        <taxon>Alkalithermobacter</taxon>
    </lineage>
</organism>
<dbReference type="RefSeq" id="WP_079411244.1">
    <property type="nucleotide sequence ID" value="NZ_MZGW01000002.1"/>
</dbReference>
<dbReference type="GO" id="GO:0006355">
    <property type="term" value="P:regulation of DNA-templated transcription"/>
    <property type="evidence" value="ECO:0007669"/>
    <property type="project" value="InterPro"/>
</dbReference>
<keyword evidence="1" id="KW-0677">Repeat</keyword>
<name>A0A1V4I8T7_9FIRM</name>
<dbReference type="InterPro" id="IPR004341">
    <property type="entry name" value="CAT_RNA-bd_dom"/>
</dbReference>